<organism evidence="1 3">
    <name type="scientific">Anaerobacillus isosaccharinicus</name>
    <dbReference type="NCBI Taxonomy" id="1532552"/>
    <lineage>
        <taxon>Bacteria</taxon>
        <taxon>Bacillati</taxon>
        <taxon>Bacillota</taxon>
        <taxon>Bacilli</taxon>
        <taxon>Bacillales</taxon>
        <taxon>Bacillaceae</taxon>
        <taxon>Anaerobacillus</taxon>
    </lineage>
</organism>
<dbReference type="OrthoDB" id="2938010at2"/>
<dbReference type="Proteomes" id="UP000180175">
    <property type="component" value="Chromosome"/>
</dbReference>
<proteinExistence type="predicted"/>
<name>A0A1S2KX48_9BACI</name>
<accession>A0A1S2KX48</accession>
<dbReference type="RefSeq" id="WP_071319175.1">
    <property type="nucleotide sequence ID" value="NZ_CP063356.2"/>
</dbReference>
<keyword evidence="3" id="KW-1185">Reference proteome</keyword>
<sequence length="85" mass="10093">MEQQPLTYFEKLEKLYVLTETRKMLKIQMDELTNSNHSTEHISDDLNKIEQEINYYANGHDIEELDFTNSSLLNPVFYTDFEGVE</sequence>
<reference evidence="2" key="4">
    <citation type="submission" date="2020-10" db="EMBL/GenBank/DDBJ databases">
        <authorList>
            <person name="Bassil N.M."/>
            <person name="Lloyd J.R."/>
        </authorList>
    </citation>
    <scope>NUCLEOTIDE SEQUENCE</scope>
    <source>
        <strain evidence="2">NB2006</strain>
    </source>
</reference>
<reference evidence="1 3" key="1">
    <citation type="submission" date="2016-10" db="EMBL/GenBank/DDBJ databases">
        <title>Draft genome sequences of four alkaliphilic bacteria belonging to the Anaerobacillus genus.</title>
        <authorList>
            <person name="Bassil N.M."/>
            <person name="Lloyd J.R."/>
        </authorList>
    </citation>
    <scope>NUCLEOTIDE SEQUENCE [LARGE SCALE GENOMIC DNA]</scope>
    <source>
        <strain evidence="1 3">NB2006</strain>
    </source>
</reference>
<protein>
    <submittedName>
        <fullName evidence="1">Uncharacterized protein</fullName>
    </submittedName>
</protein>
<reference evidence="2 3" key="3">
    <citation type="journal article" date="2019" name="Int. J. Syst. Evol. Microbiol.">
        <title>Anaerobacillus isosaccharinicus sp. nov., an alkaliphilic bacterium which degrades isosaccharinic acid.</title>
        <authorList>
            <person name="Bassil N.M."/>
            <person name="Lloyd J.R."/>
        </authorList>
    </citation>
    <scope>NUCLEOTIDE SEQUENCE [LARGE SCALE GENOMIC DNA]</scope>
    <source>
        <strain evidence="2 3">NB2006</strain>
    </source>
</reference>
<gene>
    <name evidence="2" type="ORF">AWH56_020030</name>
    <name evidence="1" type="ORF">AWH56_22570</name>
</gene>
<dbReference type="KEGG" id="aia:AWH56_020030"/>
<evidence type="ECO:0000313" key="1">
    <source>
        <dbReference type="EMBL" id="OIJ04758.1"/>
    </source>
</evidence>
<dbReference type="EMBL" id="LQXD01000197">
    <property type="protein sequence ID" value="OIJ04758.1"/>
    <property type="molecule type" value="Genomic_DNA"/>
</dbReference>
<dbReference type="AlphaFoldDB" id="A0A1S2KX48"/>
<evidence type="ECO:0000313" key="3">
    <source>
        <dbReference type="Proteomes" id="UP000180175"/>
    </source>
</evidence>
<dbReference type="EMBL" id="CP063356">
    <property type="protein sequence ID" value="QOY34980.1"/>
    <property type="molecule type" value="Genomic_DNA"/>
</dbReference>
<evidence type="ECO:0000313" key="2">
    <source>
        <dbReference type="EMBL" id="QOY34980.1"/>
    </source>
</evidence>
<reference evidence="2 3" key="2">
    <citation type="journal article" date="2017" name="Genome Announc.">
        <title>Draft Genome Sequences of Four Alkaliphilic Bacteria Belonging to the Anaerobacillus Genus.</title>
        <authorList>
            <person name="Bassil N.M."/>
            <person name="Lloyd J.R."/>
        </authorList>
    </citation>
    <scope>NUCLEOTIDE SEQUENCE [LARGE SCALE GENOMIC DNA]</scope>
    <source>
        <strain evidence="2 3">NB2006</strain>
    </source>
</reference>